<gene>
    <name evidence="1" type="ORF">B2A_01954</name>
</gene>
<name>T1CET9_9ZZZZ</name>
<dbReference type="EMBL" id="AUZZ01001376">
    <property type="protein sequence ID" value="EQD64534.1"/>
    <property type="molecule type" value="Genomic_DNA"/>
</dbReference>
<reference evidence="1" key="2">
    <citation type="journal article" date="2014" name="ISME J.">
        <title>Microbial stratification in low pH oxic and suboxic macroscopic growths along an acid mine drainage.</title>
        <authorList>
            <person name="Mendez-Garcia C."/>
            <person name="Mesa V."/>
            <person name="Sprenger R.R."/>
            <person name="Richter M."/>
            <person name="Diez M.S."/>
            <person name="Solano J."/>
            <person name="Bargiela R."/>
            <person name="Golyshina O.V."/>
            <person name="Manteca A."/>
            <person name="Ramos J.L."/>
            <person name="Gallego J.R."/>
            <person name="Llorente I."/>
            <person name="Martins Dos Santos V.A."/>
            <person name="Jensen O.N."/>
            <person name="Pelaez A.I."/>
            <person name="Sanchez J."/>
            <person name="Ferrer M."/>
        </authorList>
    </citation>
    <scope>NUCLEOTIDE SEQUENCE</scope>
</reference>
<sequence length="114" mass="12499">MQANCNLYDLHPGDDAGADVLAGILNSSWAVLAKFQFGRPVGNEGNLKTEVVDVKMMPVADPRKSSPQARQKVADVFLQLAARPALQFLSERRMRAMAYRKDGREAELAALPDT</sequence>
<organism evidence="1">
    <name type="scientific">mine drainage metagenome</name>
    <dbReference type="NCBI Taxonomy" id="410659"/>
    <lineage>
        <taxon>unclassified sequences</taxon>
        <taxon>metagenomes</taxon>
        <taxon>ecological metagenomes</taxon>
    </lineage>
</organism>
<comment type="caution">
    <text evidence="1">The sequence shown here is derived from an EMBL/GenBank/DDBJ whole genome shotgun (WGS) entry which is preliminary data.</text>
</comment>
<proteinExistence type="predicted"/>
<reference evidence="1" key="1">
    <citation type="submission" date="2013-08" db="EMBL/GenBank/DDBJ databases">
        <authorList>
            <person name="Mendez C."/>
            <person name="Richter M."/>
            <person name="Ferrer M."/>
            <person name="Sanchez J."/>
        </authorList>
    </citation>
    <scope>NUCLEOTIDE SEQUENCE</scope>
</reference>
<evidence type="ECO:0000313" key="1">
    <source>
        <dbReference type="EMBL" id="EQD64534.1"/>
    </source>
</evidence>
<protein>
    <submittedName>
        <fullName evidence="1">Uncharacterized protein</fullName>
    </submittedName>
</protein>
<dbReference type="AlphaFoldDB" id="T1CET9"/>
<feature type="non-terminal residue" evidence="1">
    <location>
        <position position="114"/>
    </location>
</feature>
<accession>T1CET9</accession>